<dbReference type="SUPFAM" id="SSF141868">
    <property type="entry name" value="EAL domain-like"/>
    <property type="match status" value="1"/>
</dbReference>
<comment type="caution">
    <text evidence="4">The sequence shown here is derived from an EMBL/GenBank/DDBJ whole genome shotgun (WGS) entry which is preliminary data.</text>
</comment>
<dbReference type="InterPro" id="IPR029787">
    <property type="entry name" value="Nucleotide_cyclase"/>
</dbReference>
<evidence type="ECO:0000259" key="3">
    <source>
        <dbReference type="PROSITE" id="PS50887"/>
    </source>
</evidence>
<evidence type="ECO:0000256" key="1">
    <source>
        <dbReference type="SAM" id="Phobius"/>
    </source>
</evidence>
<name>A0A2S5DB63_9NEIS</name>
<dbReference type="InterPro" id="IPR043128">
    <property type="entry name" value="Rev_trsase/Diguanyl_cyclase"/>
</dbReference>
<proteinExistence type="predicted"/>
<keyword evidence="1" id="KW-0812">Transmembrane</keyword>
<feature type="transmembrane region" description="Helical" evidence="1">
    <location>
        <begin position="195"/>
        <end position="216"/>
    </location>
</feature>
<feature type="transmembrane region" description="Helical" evidence="1">
    <location>
        <begin position="12"/>
        <end position="33"/>
    </location>
</feature>
<evidence type="ECO:0000313" key="5">
    <source>
        <dbReference type="Proteomes" id="UP000237082"/>
    </source>
</evidence>
<dbReference type="Gene3D" id="3.20.20.450">
    <property type="entry name" value="EAL domain"/>
    <property type="match status" value="1"/>
</dbReference>
<evidence type="ECO:0000259" key="2">
    <source>
        <dbReference type="PROSITE" id="PS50883"/>
    </source>
</evidence>
<dbReference type="PROSITE" id="PS50883">
    <property type="entry name" value="EAL"/>
    <property type="match status" value="1"/>
</dbReference>
<dbReference type="PANTHER" id="PTHR44757:SF2">
    <property type="entry name" value="BIOFILM ARCHITECTURE MAINTENANCE PROTEIN MBAA"/>
    <property type="match status" value="1"/>
</dbReference>
<sequence>MAPPLRPFRLIPYFFLLSLLLMGCATALMAGYLRHYSSEQLLKLEKNRAASLVQIFENSLWADFRPLISLSKQPTRLKQAASNPELRTAVVSLMRNSDVIRVKMYAPDGITVFSTDARQIGADENDDDGFRQAVTGTPASELAHNHSIDAFEHTLTERDIISTYVPVRGPTGRVEGVLELYLDATPFVMDAAHQLWWLTLAIVGLMGILFIAQMLVVRHAGRVIAQQAASLAEANRELDRRVADRTRELETSNQRLHSEIAERRRAEATLDRLAHHDTLTGLPNRLQFQQRLAGALGRGEVGEHGLAMLFIDLDRFKDVNDTQGHHVGDQLLIAVASRLASHVASSDLLARLGGDEFVCLMEGLASQSSADAAAGSLLSLFERPFDIAGQDIHLSASIGIGFARQDGADADTLLRNADLAMYQAKAAGRNRYQRYTPQLSAAIEERVKVERHLRQAIATCEIDVHYQPKIRCADGVLHGAEALARWRSPILGDIGPARFIPIAEESGQIEALGDLVLDKCCRQLAQWRSAGFIPPVASVNLSVKQLERADFPERVMALLQKHRLPPEWLELEITESVIMTADDAIAALSVLRQLGIRLSIDDFGTGYSSLSYLQELPVQTLKIDRAFVLGIGCGRNGEAIVRSIQSLADNLGLETVAEGVETIEQESFLKTVGCTAIQGFLYAKPLPAAEFEDRWLQATAINRR</sequence>
<dbReference type="PANTHER" id="PTHR44757">
    <property type="entry name" value="DIGUANYLATE CYCLASE DGCP"/>
    <property type="match status" value="1"/>
</dbReference>
<feature type="domain" description="GGDEF" evidence="3">
    <location>
        <begin position="304"/>
        <end position="437"/>
    </location>
</feature>
<dbReference type="InterPro" id="IPR035919">
    <property type="entry name" value="EAL_sf"/>
</dbReference>
<accession>A0A2S5DB63</accession>
<dbReference type="Proteomes" id="UP000237082">
    <property type="component" value="Unassembled WGS sequence"/>
</dbReference>
<dbReference type="Pfam" id="PF00990">
    <property type="entry name" value="GGDEF"/>
    <property type="match status" value="1"/>
</dbReference>
<keyword evidence="5" id="KW-1185">Reference proteome</keyword>
<dbReference type="OrthoDB" id="9813903at2"/>
<gene>
    <name evidence="4" type="ORF">C2I19_19945</name>
</gene>
<dbReference type="InterPro" id="IPR052155">
    <property type="entry name" value="Biofilm_reg_signaling"/>
</dbReference>
<dbReference type="CDD" id="cd01948">
    <property type="entry name" value="EAL"/>
    <property type="match status" value="1"/>
</dbReference>
<dbReference type="RefSeq" id="WP_103904349.1">
    <property type="nucleotide sequence ID" value="NZ_PQWB01000153.1"/>
</dbReference>
<dbReference type="SMART" id="SM00267">
    <property type="entry name" value="GGDEF"/>
    <property type="match status" value="1"/>
</dbReference>
<dbReference type="SMART" id="SM00052">
    <property type="entry name" value="EAL"/>
    <property type="match status" value="1"/>
</dbReference>
<dbReference type="CDD" id="cd01949">
    <property type="entry name" value="GGDEF"/>
    <property type="match status" value="1"/>
</dbReference>
<dbReference type="PROSITE" id="PS50887">
    <property type="entry name" value="GGDEF"/>
    <property type="match status" value="1"/>
</dbReference>
<protein>
    <recommendedName>
        <fullName evidence="6">GGDEF-domain containing protein</fullName>
    </recommendedName>
</protein>
<evidence type="ECO:0000313" key="4">
    <source>
        <dbReference type="EMBL" id="POZ60232.1"/>
    </source>
</evidence>
<dbReference type="AlphaFoldDB" id="A0A2S5DB63"/>
<dbReference type="Pfam" id="PF00563">
    <property type="entry name" value="EAL"/>
    <property type="match status" value="1"/>
</dbReference>
<dbReference type="InterPro" id="IPR001633">
    <property type="entry name" value="EAL_dom"/>
</dbReference>
<dbReference type="EMBL" id="PQWB01000153">
    <property type="protein sequence ID" value="POZ60232.1"/>
    <property type="molecule type" value="Genomic_DNA"/>
</dbReference>
<keyword evidence="1" id="KW-0472">Membrane</keyword>
<dbReference type="Gene3D" id="3.30.70.270">
    <property type="match status" value="1"/>
</dbReference>
<organism evidence="4 5">
    <name type="scientific">Chromobacterium alticapitis</name>
    <dbReference type="NCBI Taxonomy" id="2073169"/>
    <lineage>
        <taxon>Bacteria</taxon>
        <taxon>Pseudomonadati</taxon>
        <taxon>Pseudomonadota</taxon>
        <taxon>Betaproteobacteria</taxon>
        <taxon>Neisseriales</taxon>
        <taxon>Chromobacteriaceae</taxon>
        <taxon>Chromobacterium</taxon>
    </lineage>
</organism>
<evidence type="ECO:0008006" key="6">
    <source>
        <dbReference type="Google" id="ProtNLM"/>
    </source>
</evidence>
<dbReference type="NCBIfam" id="TIGR00254">
    <property type="entry name" value="GGDEF"/>
    <property type="match status" value="1"/>
</dbReference>
<keyword evidence="1" id="KW-1133">Transmembrane helix</keyword>
<dbReference type="InterPro" id="IPR000160">
    <property type="entry name" value="GGDEF_dom"/>
</dbReference>
<feature type="domain" description="EAL" evidence="2">
    <location>
        <begin position="446"/>
        <end position="699"/>
    </location>
</feature>
<reference evidence="5" key="1">
    <citation type="submission" date="2018-02" db="EMBL/GenBank/DDBJ databases">
        <authorList>
            <person name="O'Hara-Hanley K."/>
            <person name="Soby S."/>
        </authorList>
    </citation>
    <scope>NUCLEOTIDE SEQUENCE [LARGE SCALE GENOMIC DNA]</scope>
    <source>
        <strain evidence="5">MWU14-2602</strain>
    </source>
</reference>
<dbReference type="SUPFAM" id="SSF55073">
    <property type="entry name" value="Nucleotide cyclase"/>
    <property type="match status" value="1"/>
</dbReference>
<dbReference type="PROSITE" id="PS51257">
    <property type="entry name" value="PROKAR_LIPOPROTEIN"/>
    <property type="match status" value="1"/>
</dbReference>